<gene>
    <name evidence="1" type="ORF">NUW58_g9</name>
</gene>
<keyword evidence="2" id="KW-1185">Reference proteome</keyword>
<proteinExistence type="predicted"/>
<evidence type="ECO:0000313" key="2">
    <source>
        <dbReference type="Proteomes" id="UP001143856"/>
    </source>
</evidence>
<name>A0ACC1PSU4_9PEZI</name>
<comment type="caution">
    <text evidence="1">The sequence shown here is derived from an EMBL/GenBank/DDBJ whole genome shotgun (WGS) entry which is preliminary data.</text>
</comment>
<accession>A0ACC1PSU4</accession>
<reference evidence="1" key="1">
    <citation type="submission" date="2022-10" db="EMBL/GenBank/DDBJ databases">
        <title>Genome Sequence of Xylaria curta.</title>
        <authorList>
            <person name="Buettner E."/>
        </authorList>
    </citation>
    <scope>NUCLEOTIDE SEQUENCE</scope>
    <source>
        <strain evidence="1">Babe10</strain>
    </source>
</reference>
<organism evidence="1 2">
    <name type="scientific">Xylaria curta</name>
    <dbReference type="NCBI Taxonomy" id="42375"/>
    <lineage>
        <taxon>Eukaryota</taxon>
        <taxon>Fungi</taxon>
        <taxon>Dikarya</taxon>
        <taxon>Ascomycota</taxon>
        <taxon>Pezizomycotina</taxon>
        <taxon>Sordariomycetes</taxon>
        <taxon>Xylariomycetidae</taxon>
        <taxon>Xylariales</taxon>
        <taxon>Xylariaceae</taxon>
        <taxon>Xylaria</taxon>
    </lineage>
</organism>
<evidence type="ECO:0000313" key="1">
    <source>
        <dbReference type="EMBL" id="KAJ2999371.1"/>
    </source>
</evidence>
<protein>
    <submittedName>
        <fullName evidence="1">Uncharacterized protein</fullName>
    </submittedName>
</protein>
<dbReference type="EMBL" id="JAPDGR010000002">
    <property type="protein sequence ID" value="KAJ2999371.1"/>
    <property type="molecule type" value="Genomic_DNA"/>
</dbReference>
<sequence length="335" mass="37520">MATESLVPNDPRVVHKKFTIGDHTYHYMLAKPKGLPIATVVLIHGWPDLGMGWRFQVPYLQSLGLEVIIPDMLGYGQTSAPDSYEEYTIKKMTAEIAALIRANTAHPVILGGHDWGGAFVWRMAMYYPQLVRAVFSFCVPYFPPEPVIVSTEELVKAMPKFRYQLFLADGSVEAAVGHTADNMTAFMNGNYGGTTPEGDRVFTAEHGIHAERFSTVGPSPIVSKKIIDHYVQEYLRSGLRGPCNWYRTRELNGYDELPFARDNPDFQFKIPAMIVMADKDIVLRPELADGQEKYFTAGLKKEIVSGASHWVLVEKPNDANVHIRDFIASVLGIQL</sequence>
<dbReference type="Proteomes" id="UP001143856">
    <property type="component" value="Unassembled WGS sequence"/>
</dbReference>